<sequence>MKVAAIFLSAFVAAALGIPITDVVHDKRDVSGFVKREALASSTLIPVRIALKQRNLDQGMDRLMAVSDPDSAQYGKHYSAEQVKELFAPAEESVASVKRWLVNAGVPAKVIRSPTSSGWVDFHATVDQLEKMLKTRYNIYEDAQTGSQLVGAEEYKLPSNVAQHVDFVIPSTVMGKMASKRSGSAPNKSHIVPFPHQPVNPSQVSAAGTANCGSVITPECIKALYNIPDAPTSPNPKNKLGIFESQGEMYLQSDLDQFYSSFAPNIPAGTGPKEDFIDFNGNNPDGSEGQGEAALDFQVSIPVIYPQGTELYQTNANFDGFQAFGFINQFLDAVDGSYCTYSSHGEKGDDPTLDGNTPNEQCGTFTPTSVISFSARSL</sequence>
<protein>
    <submittedName>
        <fullName evidence="1">Uncharacterized protein</fullName>
    </submittedName>
</protein>
<proteinExistence type="predicted"/>
<evidence type="ECO:0000313" key="2">
    <source>
        <dbReference type="Proteomes" id="UP001143910"/>
    </source>
</evidence>
<keyword evidence="2" id="KW-1185">Reference proteome</keyword>
<evidence type="ECO:0000313" key="1">
    <source>
        <dbReference type="EMBL" id="KAJ2980290.1"/>
    </source>
</evidence>
<accession>A0ACC1NMX9</accession>
<gene>
    <name evidence="1" type="ORF">NQ176_g2734</name>
</gene>
<name>A0ACC1NMX9_9HYPO</name>
<dbReference type="Proteomes" id="UP001143910">
    <property type="component" value="Unassembled WGS sequence"/>
</dbReference>
<organism evidence="1 2">
    <name type="scientific">Zarea fungicola</name>
    <dbReference type="NCBI Taxonomy" id="93591"/>
    <lineage>
        <taxon>Eukaryota</taxon>
        <taxon>Fungi</taxon>
        <taxon>Dikarya</taxon>
        <taxon>Ascomycota</taxon>
        <taxon>Pezizomycotina</taxon>
        <taxon>Sordariomycetes</taxon>
        <taxon>Hypocreomycetidae</taxon>
        <taxon>Hypocreales</taxon>
        <taxon>Cordycipitaceae</taxon>
        <taxon>Zarea</taxon>
    </lineage>
</organism>
<reference evidence="1" key="1">
    <citation type="submission" date="2022-08" db="EMBL/GenBank/DDBJ databases">
        <title>Genome Sequence of Lecanicillium fungicola.</title>
        <authorList>
            <person name="Buettner E."/>
        </authorList>
    </citation>
    <scope>NUCLEOTIDE SEQUENCE</scope>
    <source>
        <strain evidence="1">Babe33</strain>
    </source>
</reference>
<comment type="caution">
    <text evidence="1">The sequence shown here is derived from an EMBL/GenBank/DDBJ whole genome shotgun (WGS) entry which is preliminary data.</text>
</comment>
<dbReference type="EMBL" id="JANJQO010000210">
    <property type="protein sequence ID" value="KAJ2980290.1"/>
    <property type="molecule type" value="Genomic_DNA"/>
</dbReference>